<reference evidence="2" key="2">
    <citation type="journal article" date="2013" name="Microb. Biotechnol.">
        <title>Metabolic potential of the organic-solvent tolerant Pseudomonas putida DOT-T1E deduced from its annotated genome.</title>
        <authorList>
            <person name="Udaondo Z."/>
            <person name="Molina L."/>
            <person name="Daniels C."/>
            <person name="Gomez M.J."/>
            <person name="Molina-Henares M.A."/>
            <person name="Matilla M.A."/>
            <person name="Roca A."/>
            <person name="Fernandez M."/>
            <person name="Duque E."/>
            <person name="Segura A."/>
            <person name="Ramos J.L."/>
        </authorList>
    </citation>
    <scope>NUCLEOTIDE SEQUENCE [LARGE SCALE GENOMIC DNA]</scope>
    <source>
        <strain evidence="2">DOT-T1E</strain>
        <plasmid>Plasmid pGRT1</plasmid>
    </source>
</reference>
<dbReference type="AlphaFoldDB" id="G0WPF4"/>
<reference evidence="1 2" key="1">
    <citation type="journal article" date="2011" name="Environ. Microbiol.">
        <title>The pGRT1 plasmid of Pseudomonas putida DOT-T1E encodes functions relevant for survival under harsh conditions in the environment.</title>
        <authorList>
            <person name="Molina L."/>
            <person name="Duque E."/>
            <person name="Gomez M.J."/>
            <person name="Krell T."/>
            <person name="Lacal J."/>
            <person name="Garcia-Puente A."/>
            <person name="Garcia V."/>
            <person name="Matilla M.A."/>
            <person name="Ramos J.L."/>
            <person name="Segura A."/>
        </authorList>
    </citation>
    <scope>NUCLEOTIDE SEQUENCE [LARGE SCALE GENOMIC DNA]</scope>
    <source>
        <strain evidence="1 2">DOT-T1E</strain>
        <plasmid evidence="2">Plasmid pGRT1</plasmid>
    </source>
</reference>
<protein>
    <submittedName>
        <fullName evidence="1">Uncharacterized protein</fullName>
    </submittedName>
</protein>
<dbReference type="EMBL" id="HM626202">
    <property type="protein sequence ID" value="AEK25424.1"/>
    <property type="molecule type" value="Genomic_DNA"/>
</dbReference>
<dbReference type="Proteomes" id="UP000006503">
    <property type="component" value="Plasmid pGRT1"/>
</dbReference>
<accession>G0WPF4</accession>
<keyword evidence="1" id="KW-0614">Plasmid</keyword>
<dbReference type="RefSeq" id="WP_014003924.1">
    <property type="nucleotide sequence ID" value="NC_015855.1"/>
</dbReference>
<sequence length="138" mass="15355">MKLKTPDADDKSEIAGRFYQATDLKMTIEDGHLKTIDEVLSWAKANAVELDALMQLPVWVIADNACIDFKASIEHSRGAKPAQEPESVVFAERLDRVNCPFCRVEQHPNAAHPKGGDYQCDECESVFRVAPKPSITIN</sequence>
<organism evidence="1 2">
    <name type="scientific">Pseudomonas putida (strain DOT-T1E)</name>
    <dbReference type="NCBI Taxonomy" id="1196325"/>
    <lineage>
        <taxon>Bacteria</taxon>
        <taxon>Pseudomonadati</taxon>
        <taxon>Pseudomonadota</taxon>
        <taxon>Gammaproteobacteria</taxon>
        <taxon>Pseudomonadales</taxon>
        <taxon>Pseudomonadaceae</taxon>
        <taxon>Pseudomonas</taxon>
    </lineage>
</organism>
<geneLocation type="plasmid" evidence="1 2">
    <name>pGRT1</name>
</geneLocation>
<evidence type="ECO:0000313" key="2">
    <source>
        <dbReference type="Proteomes" id="UP000006503"/>
    </source>
</evidence>
<evidence type="ECO:0000313" key="1">
    <source>
        <dbReference type="EMBL" id="AEK25424.1"/>
    </source>
</evidence>
<name>G0WPF4_PSEPT</name>
<proteinExistence type="predicted"/>